<dbReference type="STRING" id="156994.SAMN04488028_10847"/>
<evidence type="ECO:0000313" key="1">
    <source>
        <dbReference type="EMBL" id="SHK74224.1"/>
    </source>
</evidence>
<gene>
    <name evidence="1" type="ORF">SAMN04488028_10847</name>
</gene>
<organism evidence="1 2">
    <name type="scientific">Reichenbachiella agariperforans</name>
    <dbReference type="NCBI Taxonomy" id="156994"/>
    <lineage>
        <taxon>Bacteria</taxon>
        <taxon>Pseudomonadati</taxon>
        <taxon>Bacteroidota</taxon>
        <taxon>Cytophagia</taxon>
        <taxon>Cytophagales</taxon>
        <taxon>Reichenbachiellaceae</taxon>
        <taxon>Reichenbachiella</taxon>
    </lineage>
</organism>
<keyword evidence="2" id="KW-1185">Reference proteome</keyword>
<dbReference type="EMBL" id="FRAA01000008">
    <property type="protein sequence ID" value="SHK74224.1"/>
    <property type="molecule type" value="Genomic_DNA"/>
</dbReference>
<dbReference type="Proteomes" id="UP000184474">
    <property type="component" value="Unassembled WGS sequence"/>
</dbReference>
<accession>A0A1M6UYJ9</accession>
<reference evidence="2" key="1">
    <citation type="submission" date="2016-11" db="EMBL/GenBank/DDBJ databases">
        <authorList>
            <person name="Varghese N."/>
            <person name="Submissions S."/>
        </authorList>
    </citation>
    <scope>NUCLEOTIDE SEQUENCE [LARGE SCALE GENOMIC DNA]</scope>
    <source>
        <strain evidence="2">DSM 26134</strain>
    </source>
</reference>
<dbReference type="AlphaFoldDB" id="A0A1M6UYJ9"/>
<sequence>MEVRGSVLISIDEFMKSEHVSQYDAWKKQLSKNTLQLLDKVGPQKWCPVEDGVIDPTVQLCKLCYDDPKKGAWESGRYSAKVSLSGVYKIFVLVSTPAFMLKRSSRVMTTFYNPTNIEVKNTTDKSMLLHLTELPVNNELLEYRIGGWMEKALEICGCKNLQFNITSSLSKGDKFTAYDISWD</sequence>
<proteinExistence type="predicted"/>
<name>A0A1M6UYJ9_REIAG</name>
<dbReference type="RefSeq" id="WP_073124578.1">
    <property type="nucleotide sequence ID" value="NZ_FRAA01000008.1"/>
</dbReference>
<protein>
    <submittedName>
        <fullName evidence="1">Uncharacterized protein</fullName>
    </submittedName>
</protein>
<evidence type="ECO:0000313" key="2">
    <source>
        <dbReference type="Proteomes" id="UP000184474"/>
    </source>
</evidence>